<feature type="region of interest" description="Disordered" evidence="1">
    <location>
        <begin position="1"/>
        <end position="30"/>
    </location>
</feature>
<evidence type="ECO:0000313" key="3">
    <source>
        <dbReference type="Proteomes" id="UP000289708"/>
    </source>
</evidence>
<gene>
    <name evidence="2" type="ORF">EK403_20955</name>
</gene>
<dbReference type="Proteomes" id="UP000289708">
    <property type="component" value="Unassembled WGS sequence"/>
</dbReference>
<dbReference type="AlphaFoldDB" id="A0A4Q0M4U7"/>
<dbReference type="Gene3D" id="2.160.20.10">
    <property type="entry name" value="Single-stranded right-handed beta-helix, Pectin lyase-like"/>
    <property type="match status" value="1"/>
</dbReference>
<reference evidence="2 3" key="1">
    <citation type="submission" date="2018-12" db="EMBL/GenBank/DDBJ databases">
        <title>bacterium Hansschlegelia zhihuaiae S113.</title>
        <authorList>
            <person name="He J."/>
        </authorList>
    </citation>
    <scope>NUCLEOTIDE SEQUENCE [LARGE SCALE GENOMIC DNA]</scope>
    <source>
        <strain evidence="2 3">S 113</strain>
    </source>
</reference>
<dbReference type="EMBL" id="RYFI01000031">
    <property type="protein sequence ID" value="RXF67676.1"/>
    <property type="molecule type" value="Genomic_DNA"/>
</dbReference>
<dbReference type="RefSeq" id="WP_128779406.1">
    <property type="nucleotide sequence ID" value="NZ_RYFI01000031.1"/>
</dbReference>
<dbReference type="SUPFAM" id="SSF51126">
    <property type="entry name" value="Pectin lyase-like"/>
    <property type="match status" value="1"/>
</dbReference>
<comment type="caution">
    <text evidence="2">The sequence shown here is derived from an EMBL/GenBank/DDBJ whole genome shotgun (WGS) entry which is preliminary data.</text>
</comment>
<dbReference type="InterPro" id="IPR012334">
    <property type="entry name" value="Pectin_lyas_fold"/>
</dbReference>
<name>A0A4Q0M4U7_9HYPH</name>
<evidence type="ECO:0000256" key="1">
    <source>
        <dbReference type="SAM" id="MobiDB-lite"/>
    </source>
</evidence>
<protein>
    <submittedName>
        <fullName evidence="2">Uncharacterized protein</fullName>
    </submittedName>
</protein>
<keyword evidence="3" id="KW-1185">Reference proteome</keyword>
<proteinExistence type="predicted"/>
<sequence length="1192" mass="127085">MRYEPPVGAANPDASYLPRNVSGGGSTGSRVPAKAIEAPMREIVAAIQSAGITPSAGNLGQLAQAIVVKAQGALADFLDASPSAMAALEALRDALAADEDLGAAMLAAIGTRATQDALDFEKGRIDGMLAGAPADLKTFLAVSLRLAEMDAEIAAEAFRAITPVTLVAVELYETVQDGERDRFVVAYPPGADITANFGRHIEIIVPEGVTNSLGQPRLVAQGDDDHREMKTHDGSVVPKNAIGPGCYILSGQGDYWAFQSGALQSAAVMTALGRLEASAEEALGMRGAIAALQAGSADRVGPGRWFYSGVWTGPAELRPQLAAGYVTNDAELGRVLLVRGAVDSVLVEGERRCDVVRGANAPVRPTRLYQIPEMSFRRHKDPSAGEEPVEIRIQFSAADWTDLGNVRAGPVFSPSAGQAAERVTVFLAFEADLLPEGEIGVVIPEGTAFVDHGFRLIGATHETALGTATELIDVTGGVSGGVDVVSVTSRVYALETGRATKNLENLTDADGARRKLKAAPEIRSDGYYLTDNHEWVHDPSGADVNTASWQAALTYCIENDVKRLVVPPGKAILRPPAAKTFTFTTGADRNVHSCGHLSRVDGDGKQIPFELEIYGGGTHLLMAPPTSLVGTTHQADHNFFLSTPVIENDDGELSILKGRKIKLKGFVFDGDTAYWTAGRILSAGYWQGNEEVEYEDILVTCTHGTEMRGGNFQGNGRALLRKLSLRDAVQAFWAQFNREVIVKDFYAENFIEALDFDERNDVVRIDGAVFRDSNQSQPTYAGQCIDMTSPGFAILENIDAKNVGAIMYLYGKDKSYRTFEEFRNAAGVAAGAGQRINSENVTLRNFHGEDIGHFDAGNQHAIMISNPRAAGDSITPVTRNVTLEGGYLKNTGCVRVNECDDLKIKSLEMFDTIVPVTFGDTGQAGAALSLSGAIADGVARANGVLTGAIEDVRVTRALRGAVAIDSALELRGRGLTIEDHNTENASTKIGLDIRGLNRLQGTMVDLDHVRCKSQYANAADLRVQGDGNSGYGSLRLGTNVRLGSATRVIRGGADPLKKQATTGRRARVASQPQGGTFPLAVNAIVFDDEHALLDRISLNVLASLAGDATNYWNLRFYRVRAGINTQIGITYPIGNVATTAQTVIDLTVANLNAVATFQPGDLLMAYITKNNAPAYAFPEVELQLRLFAGAAI</sequence>
<organism evidence="2 3">
    <name type="scientific">Hansschlegelia zhihuaiae</name>
    <dbReference type="NCBI Taxonomy" id="405005"/>
    <lineage>
        <taxon>Bacteria</taxon>
        <taxon>Pseudomonadati</taxon>
        <taxon>Pseudomonadota</taxon>
        <taxon>Alphaproteobacteria</taxon>
        <taxon>Hyphomicrobiales</taxon>
        <taxon>Methylopilaceae</taxon>
        <taxon>Hansschlegelia</taxon>
    </lineage>
</organism>
<dbReference type="InterPro" id="IPR011050">
    <property type="entry name" value="Pectin_lyase_fold/virulence"/>
</dbReference>
<dbReference type="OrthoDB" id="5465473at2"/>
<accession>A0A4Q0M4U7</accession>
<evidence type="ECO:0000313" key="2">
    <source>
        <dbReference type="EMBL" id="RXF67676.1"/>
    </source>
</evidence>